<proteinExistence type="predicted"/>
<comment type="caution">
    <text evidence="1">The sequence shown here is derived from an EMBL/GenBank/DDBJ whole genome shotgun (WGS) entry which is preliminary data.</text>
</comment>
<gene>
    <name evidence="1" type="ORF">Tci_164362</name>
</gene>
<evidence type="ECO:0000313" key="1">
    <source>
        <dbReference type="EMBL" id="GEV92385.1"/>
    </source>
</evidence>
<reference evidence="1" key="1">
    <citation type="journal article" date="2019" name="Sci. Rep.">
        <title>Draft genome of Tanacetum cinerariifolium, the natural source of mosquito coil.</title>
        <authorList>
            <person name="Yamashiro T."/>
            <person name="Shiraishi A."/>
            <person name="Satake H."/>
            <person name="Nakayama K."/>
        </authorList>
    </citation>
    <scope>NUCLEOTIDE SEQUENCE</scope>
</reference>
<dbReference type="PANTHER" id="PTHR47868">
    <property type="entry name" value="OS05G0457700 PROTEIN"/>
    <property type="match status" value="1"/>
</dbReference>
<protein>
    <submittedName>
        <fullName evidence="1">Tetratricopeptide repeat (TPR)-like superfamily protein</fullName>
    </submittedName>
</protein>
<dbReference type="AlphaFoldDB" id="A0A699GSL1"/>
<dbReference type="SUPFAM" id="SSF48452">
    <property type="entry name" value="TPR-like"/>
    <property type="match status" value="1"/>
</dbReference>
<sequence>DSGGGREVLPSGLKGWRGHVMRFEALAGKTCIVATVESHTRNETMFNLLKSNQFCTKIQFNPNPVALQMIDYAFSLSRSHKTDESYSQGLLVLQQCESNQDDANNKCLVLLAMSTLLSHRGNYVEAIAKLNNIKDMEVSSFPLRVAATEAAAGLHLELGDDDTSSVIADDCLNDLDATKQEHGNGFGSLNARVRSLKGLIELVRGNADSSDSCFKGIKDKMGVGNDALSYAEFLHAIQDFSTAKQLYQNVIEGVPENKDYSNPYNLAAGNMAREDIRMAATCALGQLEAHMGNFSDAEEILTRALTMTEERFGSHHPKIGIILTCIALMYRHKATLEHSSSLMVQEGLYRRALELLKAPQLETEVEQAKGYRKDIIALARGGYAETLCVQQNRKALGEQLKSWSKAAWKNRRLSLAEALDISSHPSSKIPIIDARISRVL</sequence>
<feature type="non-terminal residue" evidence="1">
    <location>
        <position position="1"/>
    </location>
</feature>
<name>A0A699GSL1_TANCI</name>
<dbReference type="PANTHER" id="PTHR47868:SF2">
    <property type="entry name" value="OS05G0457700 PROTEIN"/>
    <property type="match status" value="1"/>
</dbReference>
<dbReference type="InterPro" id="IPR011990">
    <property type="entry name" value="TPR-like_helical_dom_sf"/>
</dbReference>
<organism evidence="1">
    <name type="scientific">Tanacetum cinerariifolium</name>
    <name type="common">Dalmatian daisy</name>
    <name type="synonym">Chrysanthemum cinerariifolium</name>
    <dbReference type="NCBI Taxonomy" id="118510"/>
    <lineage>
        <taxon>Eukaryota</taxon>
        <taxon>Viridiplantae</taxon>
        <taxon>Streptophyta</taxon>
        <taxon>Embryophyta</taxon>
        <taxon>Tracheophyta</taxon>
        <taxon>Spermatophyta</taxon>
        <taxon>Magnoliopsida</taxon>
        <taxon>eudicotyledons</taxon>
        <taxon>Gunneridae</taxon>
        <taxon>Pentapetalae</taxon>
        <taxon>asterids</taxon>
        <taxon>campanulids</taxon>
        <taxon>Asterales</taxon>
        <taxon>Asteraceae</taxon>
        <taxon>Asteroideae</taxon>
        <taxon>Anthemideae</taxon>
        <taxon>Anthemidinae</taxon>
        <taxon>Tanacetum</taxon>
    </lineage>
</organism>
<accession>A0A699GSL1</accession>
<dbReference type="GO" id="GO:0005739">
    <property type="term" value="C:mitochondrion"/>
    <property type="evidence" value="ECO:0007669"/>
    <property type="project" value="TreeGrafter"/>
</dbReference>
<dbReference type="Gene3D" id="1.25.40.10">
    <property type="entry name" value="Tetratricopeptide repeat domain"/>
    <property type="match status" value="1"/>
</dbReference>
<dbReference type="EMBL" id="BKCJ010038855">
    <property type="protein sequence ID" value="GEV92385.1"/>
    <property type="molecule type" value="Genomic_DNA"/>
</dbReference>